<dbReference type="CDD" id="cd18186">
    <property type="entry name" value="BTB_POZ_ZBTB_KLHL-like"/>
    <property type="match status" value="1"/>
</dbReference>
<dbReference type="Gene3D" id="3.30.710.10">
    <property type="entry name" value="Potassium Channel Kv1.1, Chain A"/>
    <property type="match status" value="1"/>
</dbReference>
<dbReference type="EMBL" id="MU154575">
    <property type="protein sequence ID" value="KAF9494295.1"/>
    <property type="molecule type" value="Genomic_DNA"/>
</dbReference>
<feature type="domain" description="BTB" evidence="1">
    <location>
        <begin position="4"/>
        <end position="87"/>
    </location>
</feature>
<protein>
    <recommendedName>
        <fullName evidence="1">BTB domain-containing protein</fullName>
    </recommendedName>
</protein>
<dbReference type="Proteomes" id="UP000807025">
    <property type="component" value="Unassembled WGS sequence"/>
</dbReference>
<dbReference type="InterPro" id="IPR011333">
    <property type="entry name" value="SKP1/BTB/POZ_sf"/>
</dbReference>
<evidence type="ECO:0000313" key="3">
    <source>
        <dbReference type="Proteomes" id="UP000807025"/>
    </source>
</evidence>
<keyword evidence="3" id="KW-1185">Reference proteome</keyword>
<dbReference type="OrthoDB" id="2985972at2759"/>
<evidence type="ECO:0000313" key="2">
    <source>
        <dbReference type="EMBL" id="KAF9494295.1"/>
    </source>
</evidence>
<gene>
    <name evidence="2" type="ORF">BDN71DRAFT_1393505</name>
</gene>
<dbReference type="Pfam" id="PF00651">
    <property type="entry name" value="BTB"/>
    <property type="match status" value="1"/>
</dbReference>
<feature type="non-terminal residue" evidence="2">
    <location>
        <position position="1"/>
    </location>
</feature>
<evidence type="ECO:0000259" key="1">
    <source>
        <dbReference type="Pfam" id="PF00651"/>
    </source>
</evidence>
<proteinExistence type="predicted"/>
<comment type="caution">
    <text evidence="2">The sequence shown here is derived from an EMBL/GenBank/DDBJ whole genome shotgun (WGS) entry which is preliminary data.</text>
</comment>
<sequence length="263" mass="29768">VRNVLFRVDIASLQNYSETFKDIFSIPPSGPLNEGSEENPVILQGISVDEFEAFLTWLYHIAWRSFPTSEETLVAILSVSHMWQVQAGFDYAMDRIIELNLPAARMLHLGARFRIQDWVRNAVPILLATSARQLTDHDIELMGVRVISIIIKAKEVVDEQRKTLAAFPPPLSNTPSWGCETHGSCHRVWRDTWWKVVAKAILHPKFPRPLTECIGLIVETSYIGMNAQCKQEAILSITEQGNFSVEEEIGQRALDSILSYHGL</sequence>
<dbReference type="AlphaFoldDB" id="A0A9P5ZX43"/>
<reference evidence="2" key="1">
    <citation type="submission" date="2020-11" db="EMBL/GenBank/DDBJ databases">
        <authorList>
            <consortium name="DOE Joint Genome Institute"/>
            <person name="Ahrendt S."/>
            <person name="Riley R."/>
            <person name="Andreopoulos W."/>
            <person name="Labutti K."/>
            <person name="Pangilinan J."/>
            <person name="Ruiz-Duenas F.J."/>
            <person name="Barrasa J.M."/>
            <person name="Sanchez-Garcia M."/>
            <person name="Camarero S."/>
            <person name="Miyauchi S."/>
            <person name="Serrano A."/>
            <person name="Linde D."/>
            <person name="Babiker R."/>
            <person name="Drula E."/>
            <person name="Ayuso-Fernandez I."/>
            <person name="Pacheco R."/>
            <person name="Padilla G."/>
            <person name="Ferreira P."/>
            <person name="Barriuso J."/>
            <person name="Kellner H."/>
            <person name="Castanera R."/>
            <person name="Alfaro M."/>
            <person name="Ramirez L."/>
            <person name="Pisabarro A.G."/>
            <person name="Kuo A."/>
            <person name="Tritt A."/>
            <person name="Lipzen A."/>
            <person name="He G."/>
            <person name="Yan M."/>
            <person name="Ng V."/>
            <person name="Cullen D."/>
            <person name="Martin F."/>
            <person name="Rosso M.-N."/>
            <person name="Henrissat B."/>
            <person name="Hibbett D."/>
            <person name="Martinez A.T."/>
            <person name="Grigoriev I.V."/>
        </authorList>
    </citation>
    <scope>NUCLEOTIDE SEQUENCE</scope>
    <source>
        <strain evidence="2">ATCC 90797</strain>
    </source>
</reference>
<dbReference type="InterPro" id="IPR000210">
    <property type="entry name" value="BTB/POZ_dom"/>
</dbReference>
<accession>A0A9P5ZX43</accession>
<dbReference type="SUPFAM" id="SSF54695">
    <property type="entry name" value="POZ domain"/>
    <property type="match status" value="1"/>
</dbReference>
<name>A0A9P5ZX43_PLEER</name>
<organism evidence="2 3">
    <name type="scientific">Pleurotus eryngii</name>
    <name type="common">Boletus of the steppes</name>
    <dbReference type="NCBI Taxonomy" id="5323"/>
    <lineage>
        <taxon>Eukaryota</taxon>
        <taxon>Fungi</taxon>
        <taxon>Dikarya</taxon>
        <taxon>Basidiomycota</taxon>
        <taxon>Agaricomycotina</taxon>
        <taxon>Agaricomycetes</taxon>
        <taxon>Agaricomycetidae</taxon>
        <taxon>Agaricales</taxon>
        <taxon>Pleurotineae</taxon>
        <taxon>Pleurotaceae</taxon>
        <taxon>Pleurotus</taxon>
    </lineage>
</organism>